<dbReference type="RefSeq" id="WP_326319686.1">
    <property type="nucleotide sequence ID" value="NZ_JAYLAA010000012.1"/>
</dbReference>
<organism evidence="1 2">
    <name type="scientific">Chryseobacterium salviniae</name>
    <dbReference type="NCBI Taxonomy" id="3101750"/>
    <lineage>
        <taxon>Bacteria</taxon>
        <taxon>Pseudomonadati</taxon>
        <taxon>Bacteroidota</taxon>
        <taxon>Flavobacteriia</taxon>
        <taxon>Flavobacteriales</taxon>
        <taxon>Weeksellaceae</taxon>
        <taxon>Chryseobacterium group</taxon>
        <taxon>Chryseobacterium</taxon>
    </lineage>
</organism>
<protein>
    <submittedName>
        <fullName evidence="1">Uncharacterized protein</fullName>
    </submittedName>
</protein>
<dbReference type="Proteomes" id="UP001348397">
    <property type="component" value="Unassembled WGS sequence"/>
</dbReference>
<dbReference type="EMBL" id="JAYLAA010000012">
    <property type="protein sequence ID" value="MEC3874616.1"/>
    <property type="molecule type" value="Genomic_DNA"/>
</dbReference>
<accession>A0ABU6HPS9</accession>
<name>A0ABU6HPS9_9FLAO</name>
<reference evidence="1 2" key="1">
    <citation type="submission" date="2024-01" db="EMBL/GenBank/DDBJ databases">
        <title>Chryseobacterium sp. T9W2-O.</title>
        <authorList>
            <person name="Maltman C."/>
        </authorList>
    </citation>
    <scope>NUCLEOTIDE SEQUENCE [LARGE SCALE GENOMIC DNA]</scope>
    <source>
        <strain evidence="1 2">T9W2-O</strain>
    </source>
</reference>
<evidence type="ECO:0000313" key="2">
    <source>
        <dbReference type="Proteomes" id="UP001348397"/>
    </source>
</evidence>
<sequence>MKLNRKNKTLNELSIVKELCISLIKVMDRLDKENYNLYYGNIIKQEFMRMDFSENLSNKYPNVQYPFYGQGFIGISDNMKSVYHVPYLIDYIVDRRLHYGEAISDDPIIERSISWKLLGGEYAPTDYLEKSILIWDYEAEKQRLTDIDGEYENFKSNFFV</sequence>
<gene>
    <name evidence="1" type="ORF">SOP96_02690</name>
</gene>
<keyword evidence="2" id="KW-1185">Reference proteome</keyword>
<evidence type="ECO:0000313" key="1">
    <source>
        <dbReference type="EMBL" id="MEC3874616.1"/>
    </source>
</evidence>
<comment type="caution">
    <text evidence="1">The sequence shown here is derived from an EMBL/GenBank/DDBJ whole genome shotgun (WGS) entry which is preliminary data.</text>
</comment>
<proteinExistence type="predicted"/>